<keyword evidence="1" id="KW-0472">Membrane</keyword>
<proteinExistence type="predicted"/>
<evidence type="ECO:0000313" key="2">
    <source>
        <dbReference type="EMBL" id="BBO70962.1"/>
    </source>
</evidence>
<feature type="transmembrane region" description="Helical" evidence="1">
    <location>
        <begin position="61"/>
        <end position="81"/>
    </location>
</feature>
<keyword evidence="1" id="KW-0812">Transmembrane</keyword>
<organism evidence="2 3">
    <name type="scientific">Desulfosarcina alkanivorans</name>
    <dbReference type="NCBI Taxonomy" id="571177"/>
    <lineage>
        <taxon>Bacteria</taxon>
        <taxon>Pseudomonadati</taxon>
        <taxon>Thermodesulfobacteriota</taxon>
        <taxon>Desulfobacteria</taxon>
        <taxon>Desulfobacterales</taxon>
        <taxon>Desulfosarcinaceae</taxon>
        <taxon>Desulfosarcina</taxon>
    </lineage>
</organism>
<name>A0A5K7YMI6_9BACT</name>
<keyword evidence="3" id="KW-1185">Reference proteome</keyword>
<dbReference type="RefSeq" id="WP_155318860.1">
    <property type="nucleotide sequence ID" value="NZ_AP021874.1"/>
</dbReference>
<protein>
    <submittedName>
        <fullName evidence="2">Uncharacterized protein</fullName>
    </submittedName>
</protein>
<dbReference type="OrthoDB" id="9852676at2"/>
<keyword evidence="1" id="KW-1133">Transmembrane helix</keyword>
<dbReference type="KEGG" id="dalk:DSCA_48920"/>
<dbReference type="Proteomes" id="UP000427906">
    <property type="component" value="Chromosome"/>
</dbReference>
<gene>
    <name evidence="2" type="ORF">DSCA_48920</name>
</gene>
<evidence type="ECO:0000313" key="3">
    <source>
        <dbReference type="Proteomes" id="UP000427906"/>
    </source>
</evidence>
<accession>A0A5K7YMI6</accession>
<dbReference type="AlphaFoldDB" id="A0A5K7YMI6"/>
<sequence>MKHRHEDQTVVETVLRDAYRQAGRRRVASLDDTWKADVLRQIRTQPDPGRQPPPAWLFQQYLWRLAPVAGLMIVFMAVWLARGGLSPDIEMAALTLNNPANFNLIEILGL</sequence>
<evidence type="ECO:0000256" key="1">
    <source>
        <dbReference type="SAM" id="Phobius"/>
    </source>
</evidence>
<dbReference type="EMBL" id="AP021874">
    <property type="protein sequence ID" value="BBO70962.1"/>
    <property type="molecule type" value="Genomic_DNA"/>
</dbReference>
<reference evidence="2 3" key="1">
    <citation type="submission" date="2019-11" db="EMBL/GenBank/DDBJ databases">
        <title>Comparative genomics of hydrocarbon-degrading Desulfosarcina strains.</title>
        <authorList>
            <person name="Watanabe M."/>
            <person name="Kojima H."/>
            <person name="Fukui M."/>
        </authorList>
    </citation>
    <scope>NUCLEOTIDE SEQUENCE [LARGE SCALE GENOMIC DNA]</scope>
    <source>
        <strain evidence="2 3">PL12</strain>
    </source>
</reference>